<name>A0A4R3VFS8_9BURK</name>
<dbReference type="PROSITE" id="PS50979">
    <property type="entry name" value="BC"/>
    <property type="match status" value="1"/>
</dbReference>
<feature type="domain" description="Biotin carboxylation" evidence="7">
    <location>
        <begin position="9"/>
        <end position="454"/>
    </location>
</feature>
<dbReference type="Gene3D" id="3.30.470.20">
    <property type="entry name" value="ATP-grasp fold, B domain"/>
    <property type="match status" value="1"/>
</dbReference>
<sequence length="459" mass="50268">MSMRKGEAMFKKVLVANRAAVAQRVIRALRQLGIKSVAVYSEADKDLPYWKDADEAYCIGPAAALQSYLNQEVLLDVGRRSGADALHPGYGFLSENADFAQAVEDTGIRFIGPSPALIRALGHKTQARDLMQQYGMPMTRSSGVLTGSLDEVRAAAEQLGYPLLIKPASGGGGIGMLPLNGPGDIEETWLRAQQIASRSFGSAELYLEQLIRMPRHIEFQFLADRYGNVRCLFERDCSIQRRHQKVLEESPAPLLGRERIAAMAKTLEDILSRLKYDVIGTVEMLYTPERGFAFLEVNTRLQVEHAVTEEVTGVDLVQAQIRLAAGETLDSVLPGPVEVSGHAIEARVYAEDPVRFIPSPGMLKTFEPPSGGDVRIETGYCSGVRVSSHYDPMLAKVIVKAPTRDAALDRLSRALEDFRIEGVKNNIPFIQRVLADAGFRQGGITTGLADRLLSEGKNG</sequence>
<comment type="caution">
    <text evidence="8">The sequence shown here is derived from an EMBL/GenBank/DDBJ whole genome shotgun (WGS) entry which is preliminary data.</text>
</comment>
<dbReference type="PROSITE" id="PS50975">
    <property type="entry name" value="ATP_GRASP"/>
    <property type="match status" value="1"/>
</dbReference>
<dbReference type="InterPro" id="IPR011761">
    <property type="entry name" value="ATP-grasp"/>
</dbReference>
<dbReference type="GO" id="GO:0046872">
    <property type="term" value="F:metal ion binding"/>
    <property type="evidence" value="ECO:0007669"/>
    <property type="project" value="InterPro"/>
</dbReference>
<dbReference type="Pfam" id="PF00289">
    <property type="entry name" value="Biotin_carb_N"/>
    <property type="match status" value="1"/>
</dbReference>
<dbReference type="GO" id="GO:0016874">
    <property type="term" value="F:ligase activity"/>
    <property type="evidence" value="ECO:0007669"/>
    <property type="project" value="UniProtKB-KW"/>
</dbReference>
<gene>
    <name evidence="8" type="ORF">EV686_101331</name>
</gene>
<keyword evidence="1" id="KW-0436">Ligase</keyword>
<dbReference type="InterPro" id="IPR005481">
    <property type="entry name" value="BC-like_N"/>
</dbReference>
<dbReference type="PROSITE" id="PS00866">
    <property type="entry name" value="CPSASE_1"/>
    <property type="match status" value="1"/>
</dbReference>
<evidence type="ECO:0000313" key="9">
    <source>
        <dbReference type="Proteomes" id="UP000294692"/>
    </source>
</evidence>
<dbReference type="SUPFAM" id="SSF56059">
    <property type="entry name" value="Glutathione synthetase ATP-binding domain-like"/>
    <property type="match status" value="1"/>
</dbReference>
<keyword evidence="4" id="KW-0092">Biotin</keyword>
<feature type="domain" description="ATP-grasp" evidence="6">
    <location>
        <begin position="128"/>
        <end position="325"/>
    </location>
</feature>
<protein>
    <submittedName>
        <fullName evidence="8">Acetyl-CoA carboxylase biotin carboxylase subunit</fullName>
    </submittedName>
</protein>
<dbReference type="InterPro" id="IPR005479">
    <property type="entry name" value="CPAse_ATP-bd"/>
</dbReference>
<evidence type="ECO:0000259" key="7">
    <source>
        <dbReference type="PROSITE" id="PS50979"/>
    </source>
</evidence>
<dbReference type="PANTHER" id="PTHR18866:SF33">
    <property type="entry name" value="METHYLCROTONOYL-COA CARBOXYLASE SUBUNIT ALPHA, MITOCHONDRIAL-RELATED"/>
    <property type="match status" value="1"/>
</dbReference>
<accession>A0A4R3VFS8</accession>
<evidence type="ECO:0000313" key="8">
    <source>
        <dbReference type="EMBL" id="TCV02873.1"/>
    </source>
</evidence>
<evidence type="ECO:0000256" key="5">
    <source>
        <dbReference type="PROSITE-ProRule" id="PRU00409"/>
    </source>
</evidence>
<dbReference type="InterPro" id="IPR011764">
    <property type="entry name" value="Biotin_carboxylation_dom"/>
</dbReference>
<dbReference type="InterPro" id="IPR050856">
    <property type="entry name" value="Biotin_carboxylase_complex"/>
</dbReference>
<dbReference type="AlphaFoldDB" id="A0A4R3VFS8"/>
<evidence type="ECO:0000256" key="3">
    <source>
        <dbReference type="ARBA" id="ARBA00022840"/>
    </source>
</evidence>
<dbReference type="GO" id="GO:0005524">
    <property type="term" value="F:ATP binding"/>
    <property type="evidence" value="ECO:0007669"/>
    <property type="project" value="UniProtKB-UniRule"/>
</dbReference>
<dbReference type="PANTHER" id="PTHR18866">
    <property type="entry name" value="CARBOXYLASE:PYRUVATE/ACETYL-COA/PROPIONYL-COA CARBOXYLASE"/>
    <property type="match status" value="1"/>
</dbReference>
<evidence type="ECO:0000256" key="2">
    <source>
        <dbReference type="ARBA" id="ARBA00022741"/>
    </source>
</evidence>
<keyword evidence="9" id="KW-1185">Reference proteome</keyword>
<evidence type="ECO:0000259" key="6">
    <source>
        <dbReference type="PROSITE" id="PS50975"/>
    </source>
</evidence>
<dbReference type="InterPro" id="IPR016185">
    <property type="entry name" value="PreATP-grasp_dom_sf"/>
</dbReference>
<reference evidence="8 9" key="1">
    <citation type="submission" date="2019-03" db="EMBL/GenBank/DDBJ databases">
        <title>Genomic Encyclopedia of Type Strains, Phase IV (KMG-IV): sequencing the most valuable type-strain genomes for metagenomic binning, comparative biology and taxonomic classification.</title>
        <authorList>
            <person name="Goeker M."/>
        </authorList>
    </citation>
    <scope>NUCLEOTIDE SEQUENCE [LARGE SCALE GENOMIC DNA]</scope>
    <source>
        <strain evidence="8 9">DSM 100048</strain>
    </source>
</reference>
<dbReference type="SUPFAM" id="SSF52440">
    <property type="entry name" value="PreATP-grasp domain"/>
    <property type="match status" value="1"/>
</dbReference>
<dbReference type="Pfam" id="PF02786">
    <property type="entry name" value="CPSase_L_D2"/>
    <property type="match status" value="1"/>
</dbReference>
<dbReference type="InterPro" id="IPR011054">
    <property type="entry name" value="Rudment_hybrid_motif"/>
</dbReference>
<dbReference type="PROSITE" id="PS00867">
    <property type="entry name" value="CPSASE_2"/>
    <property type="match status" value="1"/>
</dbReference>
<evidence type="ECO:0000256" key="1">
    <source>
        <dbReference type="ARBA" id="ARBA00022598"/>
    </source>
</evidence>
<dbReference type="SMART" id="SM00878">
    <property type="entry name" value="Biotin_carb_C"/>
    <property type="match status" value="1"/>
</dbReference>
<dbReference type="FunFam" id="3.40.50.20:FF:000010">
    <property type="entry name" value="Propionyl-CoA carboxylase subunit alpha"/>
    <property type="match status" value="1"/>
</dbReference>
<keyword evidence="2 5" id="KW-0547">Nucleotide-binding</keyword>
<evidence type="ECO:0000256" key="4">
    <source>
        <dbReference type="ARBA" id="ARBA00023267"/>
    </source>
</evidence>
<proteinExistence type="predicted"/>
<keyword evidence="3 5" id="KW-0067">ATP-binding</keyword>
<dbReference type="EMBL" id="SMBX01000001">
    <property type="protein sequence ID" value="TCV02873.1"/>
    <property type="molecule type" value="Genomic_DNA"/>
</dbReference>
<dbReference type="InterPro" id="IPR005482">
    <property type="entry name" value="Biotin_COase_C"/>
</dbReference>
<dbReference type="Proteomes" id="UP000294692">
    <property type="component" value="Unassembled WGS sequence"/>
</dbReference>
<dbReference type="SUPFAM" id="SSF51246">
    <property type="entry name" value="Rudiment single hybrid motif"/>
    <property type="match status" value="1"/>
</dbReference>
<organism evidence="8 9">
    <name type="scientific">Paracandidimonas soli</name>
    <dbReference type="NCBI Taxonomy" id="1917182"/>
    <lineage>
        <taxon>Bacteria</taxon>
        <taxon>Pseudomonadati</taxon>
        <taxon>Pseudomonadota</taxon>
        <taxon>Betaproteobacteria</taxon>
        <taxon>Burkholderiales</taxon>
        <taxon>Alcaligenaceae</taxon>
        <taxon>Paracandidimonas</taxon>
    </lineage>
</organism>
<dbReference type="Pfam" id="PF02785">
    <property type="entry name" value="Biotin_carb_C"/>
    <property type="match status" value="1"/>
</dbReference>